<dbReference type="EMBL" id="AGSI01000021">
    <property type="protein sequence ID" value="EIE19007.1"/>
    <property type="molecule type" value="Genomic_DNA"/>
</dbReference>
<dbReference type="GeneID" id="17036821"/>
<feature type="domain" description="Pseudouridine synthase RsuA/RluA-like" evidence="3">
    <location>
        <begin position="132"/>
        <end position="273"/>
    </location>
</feature>
<reference evidence="4 5" key="1">
    <citation type="journal article" date="2012" name="Genome Biol.">
        <title>The genome of the polar eukaryotic microalga coccomyxa subellipsoidea reveals traits of cold adaptation.</title>
        <authorList>
            <person name="Blanc G."/>
            <person name="Agarkova I."/>
            <person name="Grimwood J."/>
            <person name="Kuo A."/>
            <person name="Brueggeman A."/>
            <person name="Dunigan D."/>
            <person name="Gurnon J."/>
            <person name="Ladunga I."/>
            <person name="Lindquist E."/>
            <person name="Lucas S."/>
            <person name="Pangilinan J."/>
            <person name="Proschold T."/>
            <person name="Salamov A."/>
            <person name="Schmutz J."/>
            <person name="Weeks D."/>
            <person name="Yamada T."/>
            <person name="Claverie J.M."/>
            <person name="Grigoriev I."/>
            <person name="Van Etten J."/>
            <person name="Lomsadze A."/>
            <person name="Borodovsky M."/>
        </authorList>
    </citation>
    <scope>NUCLEOTIDE SEQUENCE [LARGE SCALE GENOMIC DNA]</scope>
    <source>
        <strain evidence="4 5">C-169</strain>
    </source>
</reference>
<evidence type="ECO:0000256" key="2">
    <source>
        <dbReference type="SAM" id="MobiDB-lite"/>
    </source>
</evidence>
<dbReference type="GO" id="GO:0000455">
    <property type="term" value="P:enzyme-directed rRNA pseudouridine synthesis"/>
    <property type="evidence" value="ECO:0007669"/>
    <property type="project" value="TreeGrafter"/>
</dbReference>
<evidence type="ECO:0000256" key="1">
    <source>
        <dbReference type="ARBA" id="ARBA00010876"/>
    </source>
</evidence>
<evidence type="ECO:0000313" key="5">
    <source>
        <dbReference type="Proteomes" id="UP000007264"/>
    </source>
</evidence>
<dbReference type="RefSeq" id="XP_005643551.1">
    <property type="nucleotide sequence ID" value="XM_005643494.1"/>
</dbReference>
<dbReference type="SUPFAM" id="SSF55120">
    <property type="entry name" value="Pseudouridine synthase"/>
    <property type="match status" value="1"/>
</dbReference>
<dbReference type="Gene3D" id="3.30.2350.10">
    <property type="entry name" value="Pseudouridine synthase"/>
    <property type="match status" value="1"/>
</dbReference>
<comment type="caution">
    <text evidence="4">The sequence shown here is derived from an EMBL/GenBank/DDBJ whole genome shotgun (WGS) entry which is preliminary data.</text>
</comment>
<dbReference type="PANTHER" id="PTHR21600">
    <property type="entry name" value="MITOCHONDRIAL RNA PSEUDOURIDINE SYNTHASE"/>
    <property type="match status" value="1"/>
</dbReference>
<keyword evidence="5" id="KW-1185">Reference proteome</keyword>
<dbReference type="Proteomes" id="UP000007264">
    <property type="component" value="Unassembled WGS sequence"/>
</dbReference>
<dbReference type="InterPro" id="IPR050188">
    <property type="entry name" value="RluA_PseudoU_synthase"/>
</dbReference>
<dbReference type="GO" id="GO:0009982">
    <property type="term" value="F:pseudouridine synthase activity"/>
    <property type="evidence" value="ECO:0007669"/>
    <property type="project" value="InterPro"/>
</dbReference>
<dbReference type="CDD" id="cd02869">
    <property type="entry name" value="PseudoU_synth_RluA_like"/>
    <property type="match status" value="1"/>
</dbReference>
<dbReference type="GO" id="GO:0003723">
    <property type="term" value="F:RNA binding"/>
    <property type="evidence" value="ECO:0007669"/>
    <property type="project" value="InterPro"/>
</dbReference>
<organism evidence="4 5">
    <name type="scientific">Coccomyxa subellipsoidea (strain C-169)</name>
    <name type="common">Green microalga</name>
    <dbReference type="NCBI Taxonomy" id="574566"/>
    <lineage>
        <taxon>Eukaryota</taxon>
        <taxon>Viridiplantae</taxon>
        <taxon>Chlorophyta</taxon>
        <taxon>core chlorophytes</taxon>
        <taxon>Trebouxiophyceae</taxon>
        <taxon>Trebouxiophyceae incertae sedis</taxon>
        <taxon>Coccomyxaceae</taxon>
        <taxon>Coccomyxa</taxon>
        <taxon>Coccomyxa subellipsoidea</taxon>
    </lineage>
</organism>
<gene>
    <name evidence="4" type="ORF">COCSUDRAFT_83597</name>
</gene>
<dbReference type="InterPro" id="IPR006145">
    <property type="entry name" value="PsdUridine_synth_RsuA/RluA"/>
</dbReference>
<comment type="similarity">
    <text evidence="1">Belongs to the pseudouridine synthase RluA family.</text>
</comment>
<dbReference type="eggNOG" id="KOG1919">
    <property type="taxonomic scope" value="Eukaryota"/>
</dbReference>
<feature type="region of interest" description="Disordered" evidence="2">
    <location>
        <begin position="1"/>
        <end position="33"/>
    </location>
</feature>
<name>I0YKT8_COCSC</name>
<evidence type="ECO:0000313" key="4">
    <source>
        <dbReference type="EMBL" id="EIE19007.1"/>
    </source>
</evidence>
<evidence type="ECO:0000259" key="3">
    <source>
        <dbReference type="Pfam" id="PF00849"/>
    </source>
</evidence>
<dbReference type="InterPro" id="IPR020103">
    <property type="entry name" value="PsdUridine_synth_cat_dom_sf"/>
</dbReference>
<dbReference type="OrthoDB" id="424794at2759"/>
<dbReference type="AlphaFoldDB" id="I0YKT8"/>
<dbReference type="PANTHER" id="PTHR21600:SF87">
    <property type="entry name" value="RNA PSEUDOURIDYLATE SYNTHASE DOMAIN-CONTAINING PROTEIN 1"/>
    <property type="match status" value="1"/>
</dbReference>
<sequence>MPAVAERAQLSEASSSLRQPAASTPSGEQKGRKVREDYAVVASAVLPPGSAAVSLPQAVAELFPEHFPTATSAKRACRRGEILVDGSVSKLKYQRLVLAGQRLEWQQRVQGGAQLQAESAPAMLQVVYEDEHIACVVKPPGMPTQGMGGVKDVVGSLGYLLTPSSKVGSLWRPQHVHRLDAPTGGLLMVAKTRPAIKSLSAAFAQREVKKTYMAIVGARLDGRGSIEYALDGRACLTEWVALGHTRSARHGWVTTVHLHPHTGRRHQLRRHMALIGHPIVNDRRYTYGHAAQVGLCQGRRQAKRTASDSCEDDDSLCDVTPDAEQCAAEDSVAGRAEGDDEVEGNSAAIALERFGRAPAAEQPGGKDADALSAATAVQRLMLDKSAGPSSRGNAALLPRPTPPHALAGSHRVAGSVGLDSEGEVDTSELCLWAVGISLTHPATGELMSFNIDEPPLFEAVRAAEFETWRSSS</sequence>
<dbReference type="STRING" id="574566.I0YKT8"/>
<accession>I0YKT8</accession>
<dbReference type="KEGG" id="csl:COCSUDRAFT_83597"/>
<proteinExistence type="inferred from homology"/>
<protein>
    <recommendedName>
        <fullName evidence="3">Pseudouridine synthase RsuA/RluA-like domain-containing protein</fullName>
    </recommendedName>
</protein>
<dbReference type="Pfam" id="PF00849">
    <property type="entry name" value="PseudoU_synth_2"/>
    <property type="match status" value="1"/>
</dbReference>
<feature type="compositionally biased region" description="Polar residues" evidence="2">
    <location>
        <begin position="11"/>
        <end position="27"/>
    </location>
</feature>